<keyword evidence="2" id="KW-1185">Reference proteome</keyword>
<evidence type="ECO:0000313" key="2">
    <source>
        <dbReference type="Proteomes" id="UP001302696"/>
    </source>
</evidence>
<reference evidence="2" key="1">
    <citation type="submission" date="2024-06" db="EMBL/GenBank/DDBJ databases">
        <authorList>
            <person name="Chang H.C."/>
            <person name="Mun S.Y."/>
        </authorList>
    </citation>
    <scope>NUCLEOTIDE SEQUENCE [LARGE SCALE GENOMIC DNA]</scope>
    <source>
        <strain evidence="2">KT1</strain>
    </source>
</reference>
<organism evidence="1 2">
    <name type="scientific">Pediococcus inopinatus</name>
    <dbReference type="NCBI Taxonomy" id="114090"/>
    <lineage>
        <taxon>Bacteria</taxon>
        <taxon>Bacillati</taxon>
        <taxon>Bacillota</taxon>
        <taxon>Bacilli</taxon>
        <taxon>Lactobacillales</taxon>
        <taxon>Lactobacillaceae</taxon>
        <taxon>Pediococcus</taxon>
    </lineage>
</organism>
<accession>A0ABZ0Q4A2</accession>
<dbReference type="RefSeq" id="WP_323707518.1">
    <property type="nucleotide sequence ID" value="NZ_CP104768.1"/>
</dbReference>
<evidence type="ECO:0000313" key="1">
    <source>
        <dbReference type="EMBL" id="WPC21509.1"/>
    </source>
</evidence>
<name>A0ABZ0Q4A2_9LACO</name>
<proteinExistence type="predicted"/>
<dbReference type="EMBL" id="CP104778">
    <property type="protein sequence ID" value="WPC21509.1"/>
    <property type="molecule type" value="Genomic_DNA"/>
</dbReference>
<gene>
    <name evidence="1" type="ORF">N6G96_09620</name>
</gene>
<dbReference type="Proteomes" id="UP001302696">
    <property type="component" value="Chromosome"/>
</dbReference>
<sequence length="46" mass="5300">MPQPESSSQFDASWLNLNQSSKRIFKNIIYRRDVKAKSEIAAEIDS</sequence>
<protein>
    <submittedName>
        <fullName evidence="1">Uncharacterized protein</fullName>
    </submittedName>
</protein>